<dbReference type="EMBL" id="CP063196">
    <property type="protein sequence ID" value="UOE18231.1"/>
    <property type="molecule type" value="Genomic_DNA"/>
</dbReference>
<gene>
    <name evidence="1" type="ORF">NI17_015445</name>
</gene>
<dbReference type="Proteomes" id="UP000265719">
    <property type="component" value="Chromosome"/>
</dbReference>
<proteinExistence type="predicted"/>
<sequence length="117" mass="13176">MSHRKTSFAHTLGDAYRRALEFIAESRRQPAENVHICDEFAREVFTEMLESLKHRPNLAAAFAEAFGPNAGNLTCAQCDNPIEYSGRGRSPRWCSAACKQRAYVARKRAAMNGRNDQ</sequence>
<dbReference type="RefSeq" id="WP_147416932.1">
    <property type="nucleotide sequence ID" value="NZ_CP063196.1"/>
</dbReference>
<accession>A0AA97LUJ3</accession>
<keyword evidence="2" id="KW-1185">Reference proteome</keyword>
<dbReference type="KEGG" id="thao:NI17_015445"/>
<organism evidence="1 2">
    <name type="scientific">Thermobifida halotolerans</name>
    <dbReference type="NCBI Taxonomy" id="483545"/>
    <lineage>
        <taxon>Bacteria</taxon>
        <taxon>Bacillati</taxon>
        <taxon>Actinomycetota</taxon>
        <taxon>Actinomycetes</taxon>
        <taxon>Streptosporangiales</taxon>
        <taxon>Nocardiopsidaceae</taxon>
        <taxon>Thermobifida</taxon>
    </lineage>
</organism>
<name>A0AA97LUJ3_9ACTN</name>
<evidence type="ECO:0000313" key="1">
    <source>
        <dbReference type="EMBL" id="UOE18231.1"/>
    </source>
</evidence>
<evidence type="ECO:0000313" key="2">
    <source>
        <dbReference type="Proteomes" id="UP000265719"/>
    </source>
</evidence>
<reference evidence="1" key="1">
    <citation type="submission" date="2020-10" db="EMBL/GenBank/DDBJ databases">
        <title>De novo genome project of the cellulose decomposer Thermobifida halotolerans type strain.</title>
        <authorList>
            <person name="Nagy I."/>
            <person name="Horvath B."/>
            <person name="Kukolya J."/>
            <person name="Nagy I."/>
            <person name="Orsini M."/>
        </authorList>
    </citation>
    <scope>NUCLEOTIDE SEQUENCE</scope>
    <source>
        <strain evidence="1">DSM 44931</strain>
    </source>
</reference>
<protein>
    <submittedName>
        <fullName evidence="1">Uncharacterized protein</fullName>
    </submittedName>
</protein>
<dbReference type="AlphaFoldDB" id="A0AA97LUJ3"/>